<organism evidence="6 7">
    <name type="scientific">Vibrio owensii</name>
    <dbReference type="NCBI Taxonomy" id="696485"/>
    <lineage>
        <taxon>Bacteria</taxon>
        <taxon>Pseudomonadati</taxon>
        <taxon>Pseudomonadota</taxon>
        <taxon>Gammaproteobacteria</taxon>
        <taxon>Vibrionales</taxon>
        <taxon>Vibrionaceae</taxon>
        <taxon>Vibrio</taxon>
    </lineage>
</organism>
<feature type="domain" description="SIS" evidence="5">
    <location>
        <begin position="138"/>
        <end position="278"/>
    </location>
</feature>
<dbReference type="SUPFAM" id="SSF46689">
    <property type="entry name" value="Homeodomain-like"/>
    <property type="match status" value="1"/>
</dbReference>
<comment type="caution">
    <text evidence="6">The sequence shown here is derived from an EMBL/GenBank/DDBJ whole genome shotgun (WGS) entry which is preliminary data.</text>
</comment>
<sequence length="296" mass="32448">MYNDPTVSQGMILSVDVNQVIPNIRMRMPSLTRTEQSIAENFLKPHFMQKSTSIKEVAERLGVSTALIVKVSKKLGFSGFKQLKDALNAHHHSDSYAPSEQLQPDDSCEQIVTKVLQNSINALTEILNFVDANMVSAAAEAIINARNIELYAAGGSNIICEDFQHKLLRFGIRASVPRDRHLMLMSASVLSEKDVVLVVSHSGQTVDLMDAVRLAKQSGATIISITNNFHAELSQLSDYPLYAPASPEPLLGKNGIARLVKLAMIDSLYATIASKIPDQAEENLEKTTKAVAILHR</sequence>
<dbReference type="InterPro" id="IPR036388">
    <property type="entry name" value="WH-like_DNA-bd_sf"/>
</dbReference>
<dbReference type="GO" id="GO:0003700">
    <property type="term" value="F:DNA-binding transcription factor activity"/>
    <property type="evidence" value="ECO:0007669"/>
    <property type="project" value="InterPro"/>
</dbReference>
<accession>A0AAU9Q1W3</accession>
<gene>
    <name evidence="6" type="primary">alsR</name>
    <name evidence="6" type="ORF">THF1D04_150001</name>
</gene>
<dbReference type="Pfam" id="PF01418">
    <property type="entry name" value="HTH_6"/>
    <property type="match status" value="1"/>
</dbReference>
<dbReference type="PANTHER" id="PTHR30514">
    <property type="entry name" value="GLUCOKINASE"/>
    <property type="match status" value="1"/>
</dbReference>
<dbReference type="GO" id="GO:0003677">
    <property type="term" value="F:DNA binding"/>
    <property type="evidence" value="ECO:0007669"/>
    <property type="project" value="UniProtKB-KW"/>
</dbReference>
<dbReference type="InterPro" id="IPR000281">
    <property type="entry name" value="HTH_RpiR"/>
</dbReference>
<evidence type="ECO:0000256" key="3">
    <source>
        <dbReference type="ARBA" id="ARBA00023163"/>
    </source>
</evidence>
<dbReference type="InterPro" id="IPR001347">
    <property type="entry name" value="SIS_dom"/>
</dbReference>
<evidence type="ECO:0000256" key="2">
    <source>
        <dbReference type="ARBA" id="ARBA00023125"/>
    </source>
</evidence>
<dbReference type="InterPro" id="IPR035472">
    <property type="entry name" value="RpiR-like_SIS"/>
</dbReference>
<name>A0AAU9Q1W3_9VIBR</name>
<evidence type="ECO:0000259" key="5">
    <source>
        <dbReference type="PROSITE" id="PS51464"/>
    </source>
</evidence>
<evidence type="ECO:0000313" key="7">
    <source>
        <dbReference type="Proteomes" id="UP001295420"/>
    </source>
</evidence>
<reference evidence="6" key="1">
    <citation type="submission" date="2022-01" db="EMBL/GenBank/DDBJ databases">
        <authorList>
            <person name="Lagorce A."/>
        </authorList>
    </citation>
    <scope>NUCLEOTIDE SEQUENCE</scope>
    <source>
        <strain evidence="6">Th15_F1_D04</strain>
    </source>
</reference>
<dbReference type="AlphaFoldDB" id="A0AAU9Q1W3"/>
<dbReference type="Pfam" id="PF01380">
    <property type="entry name" value="SIS"/>
    <property type="match status" value="1"/>
</dbReference>
<dbReference type="InterPro" id="IPR047640">
    <property type="entry name" value="RpiR-like"/>
</dbReference>
<dbReference type="GO" id="GO:0097367">
    <property type="term" value="F:carbohydrate derivative binding"/>
    <property type="evidence" value="ECO:0007669"/>
    <property type="project" value="InterPro"/>
</dbReference>
<dbReference type="PANTHER" id="PTHR30514:SF1">
    <property type="entry name" value="HTH-TYPE TRANSCRIPTIONAL REGULATOR HEXR-RELATED"/>
    <property type="match status" value="1"/>
</dbReference>
<keyword evidence="1" id="KW-0805">Transcription regulation</keyword>
<dbReference type="PROSITE" id="PS51464">
    <property type="entry name" value="SIS"/>
    <property type="match status" value="1"/>
</dbReference>
<proteinExistence type="predicted"/>
<protein>
    <submittedName>
        <fullName evidence="6">DNA-binding transcriptional repressor AlsR</fullName>
    </submittedName>
</protein>
<dbReference type="Gene3D" id="1.10.10.10">
    <property type="entry name" value="Winged helix-like DNA-binding domain superfamily/Winged helix DNA-binding domain"/>
    <property type="match status" value="1"/>
</dbReference>
<dbReference type="CDD" id="cd05013">
    <property type="entry name" value="SIS_RpiR"/>
    <property type="match status" value="1"/>
</dbReference>
<dbReference type="Gene3D" id="3.40.50.10490">
    <property type="entry name" value="Glucose-6-phosphate isomerase like protein, domain 1"/>
    <property type="match status" value="1"/>
</dbReference>
<dbReference type="InterPro" id="IPR046348">
    <property type="entry name" value="SIS_dom_sf"/>
</dbReference>
<dbReference type="EMBL" id="CAKMTQ010000007">
    <property type="protein sequence ID" value="CAH1523412.1"/>
    <property type="molecule type" value="Genomic_DNA"/>
</dbReference>
<evidence type="ECO:0000256" key="1">
    <source>
        <dbReference type="ARBA" id="ARBA00023015"/>
    </source>
</evidence>
<dbReference type="Proteomes" id="UP001295420">
    <property type="component" value="Unassembled WGS sequence"/>
</dbReference>
<evidence type="ECO:0000313" key="6">
    <source>
        <dbReference type="EMBL" id="CAH1523412.1"/>
    </source>
</evidence>
<dbReference type="PROSITE" id="PS51071">
    <property type="entry name" value="HTH_RPIR"/>
    <property type="match status" value="1"/>
</dbReference>
<dbReference type="SUPFAM" id="SSF53697">
    <property type="entry name" value="SIS domain"/>
    <property type="match status" value="1"/>
</dbReference>
<keyword evidence="3" id="KW-0804">Transcription</keyword>
<feature type="domain" description="HTH rpiR-type" evidence="4">
    <location>
        <begin position="18"/>
        <end position="94"/>
    </location>
</feature>
<evidence type="ECO:0000259" key="4">
    <source>
        <dbReference type="PROSITE" id="PS51071"/>
    </source>
</evidence>
<dbReference type="InterPro" id="IPR009057">
    <property type="entry name" value="Homeodomain-like_sf"/>
</dbReference>
<dbReference type="GO" id="GO:1901135">
    <property type="term" value="P:carbohydrate derivative metabolic process"/>
    <property type="evidence" value="ECO:0007669"/>
    <property type="project" value="InterPro"/>
</dbReference>
<keyword evidence="2 6" id="KW-0238">DNA-binding</keyword>